<dbReference type="AlphaFoldDB" id="A0A026VY05"/>
<keyword evidence="2" id="KW-1185">Reference proteome</keyword>
<accession>A0A026VY05</accession>
<sequence>MYADFNTRSHNDEELGAFKYIPGKRLYRILEAVEYPQDLSDKYIYVIIIKILYLRFANTAQFICEMSALFADIIDSIACHYAAEMHNFAVTPAWVCSSLKRTAHALHHGRRGRPGKSEFSTAYCTREYACARVPTAILGQIFKRRMIN</sequence>
<organism evidence="1 2">
    <name type="scientific">Ooceraea biroi</name>
    <name type="common">Clonal raider ant</name>
    <name type="synonym">Cerapachys biroi</name>
    <dbReference type="NCBI Taxonomy" id="2015173"/>
    <lineage>
        <taxon>Eukaryota</taxon>
        <taxon>Metazoa</taxon>
        <taxon>Ecdysozoa</taxon>
        <taxon>Arthropoda</taxon>
        <taxon>Hexapoda</taxon>
        <taxon>Insecta</taxon>
        <taxon>Pterygota</taxon>
        <taxon>Neoptera</taxon>
        <taxon>Endopterygota</taxon>
        <taxon>Hymenoptera</taxon>
        <taxon>Apocrita</taxon>
        <taxon>Aculeata</taxon>
        <taxon>Formicoidea</taxon>
        <taxon>Formicidae</taxon>
        <taxon>Dorylinae</taxon>
        <taxon>Ooceraea</taxon>
    </lineage>
</organism>
<dbReference type="Proteomes" id="UP000053097">
    <property type="component" value="Unassembled WGS sequence"/>
</dbReference>
<evidence type="ECO:0000313" key="1">
    <source>
        <dbReference type="EMBL" id="EZA48560.1"/>
    </source>
</evidence>
<proteinExistence type="predicted"/>
<evidence type="ECO:0000313" key="2">
    <source>
        <dbReference type="Proteomes" id="UP000053097"/>
    </source>
</evidence>
<dbReference type="EMBL" id="KK107602">
    <property type="protein sequence ID" value="EZA48560.1"/>
    <property type="molecule type" value="Genomic_DNA"/>
</dbReference>
<gene>
    <name evidence="1" type="ORF">X777_13230</name>
</gene>
<protein>
    <submittedName>
        <fullName evidence="1">Uncharacterized protein</fullName>
    </submittedName>
</protein>
<name>A0A026VY05_OOCBI</name>
<reference evidence="1 2" key="1">
    <citation type="journal article" date="2014" name="Curr. Biol.">
        <title>The genome of the clonal raider ant Cerapachys biroi.</title>
        <authorList>
            <person name="Oxley P.R."/>
            <person name="Ji L."/>
            <person name="Fetter-Pruneda I."/>
            <person name="McKenzie S.K."/>
            <person name="Li C."/>
            <person name="Hu H."/>
            <person name="Zhang G."/>
            <person name="Kronauer D.J."/>
        </authorList>
    </citation>
    <scope>NUCLEOTIDE SEQUENCE [LARGE SCALE GENOMIC DNA]</scope>
</reference>